<dbReference type="SUPFAM" id="SSF53383">
    <property type="entry name" value="PLP-dependent transferases"/>
    <property type="match status" value="1"/>
</dbReference>
<comment type="caution">
    <text evidence="2">The sequence shown here is derived from an EMBL/GenBank/DDBJ whole genome shotgun (WGS) entry which is preliminary data.</text>
</comment>
<name>X0ZI30_9ZZZZ</name>
<organism evidence="2">
    <name type="scientific">marine sediment metagenome</name>
    <dbReference type="NCBI Taxonomy" id="412755"/>
    <lineage>
        <taxon>unclassified sequences</taxon>
        <taxon>metagenomes</taxon>
        <taxon>ecological metagenomes</taxon>
    </lineage>
</organism>
<dbReference type="InterPro" id="IPR015424">
    <property type="entry name" value="PyrdxlP-dep_Trfase"/>
</dbReference>
<dbReference type="GO" id="GO:0008483">
    <property type="term" value="F:transaminase activity"/>
    <property type="evidence" value="ECO:0007669"/>
    <property type="project" value="InterPro"/>
</dbReference>
<gene>
    <name evidence="2" type="ORF">S01H4_14224</name>
</gene>
<feature type="non-terminal residue" evidence="2">
    <location>
        <position position="241"/>
    </location>
</feature>
<dbReference type="EMBL" id="BART01006243">
    <property type="protein sequence ID" value="GAG60008.1"/>
    <property type="molecule type" value="Genomic_DNA"/>
</dbReference>
<dbReference type="Gene3D" id="3.40.640.10">
    <property type="entry name" value="Type I PLP-dependent aspartate aminotransferase-like (Major domain)"/>
    <property type="match status" value="1"/>
</dbReference>
<proteinExistence type="inferred from homology"/>
<dbReference type="InterPro" id="IPR005814">
    <property type="entry name" value="Aminotrans_3"/>
</dbReference>
<sequence>MGGGDLARLGNLNKVGFTVGGGPAVESAMKIALKNRKGAKTFVSLWDSYHGSTLGTIGASYISTQASGKFTGAAGFLPVTHDSVRVPNPHCYRCYFGQELESCDLTCARMLELTIQKGISGPCAGVIIEPVQGAGGQIIFPVRYLKKVKEICDRYDVPLIFDEIQTYCRVGDWFASGLFKVEPDIIVLGKALGGGTPIAAIIINDRKLKGFEPTGEDLHTFANNQISQAAAIKLIEIIRRD</sequence>
<dbReference type="PANTHER" id="PTHR43094">
    <property type="entry name" value="AMINOTRANSFERASE"/>
    <property type="match status" value="1"/>
</dbReference>
<evidence type="ECO:0000256" key="1">
    <source>
        <dbReference type="ARBA" id="ARBA00008954"/>
    </source>
</evidence>
<dbReference type="Pfam" id="PF00202">
    <property type="entry name" value="Aminotran_3"/>
    <property type="match status" value="1"/>
</dbReference>
<comment type="similarity">
    <text evidence="1">Belongs to the class-III pyridoxal-phosphate-dependent aminotransferase family.</text>
</comment>
<accession>X0ZI30</accession>
<evidence type="ECO:0000313" key="2">
    <source>
        <dbReference type="EMBL" id="GAG60008.1"/>
    </source>
</evidence>
<dbReference type="InterPro" id="IPR015421">
    <property type="entry name" value="PyrdxlP-dep_Trfase_major"/>
</dbReference>
<protein>
    <submittedName>
        <fullName evidence="2">Uncharacterized protein</fullName>
    </submittedName>
</protein>
<reference evidence="2" key="1">
    <citation type="journal article" date="2014" name="Front. Microbiol.">
        <title>High frequency of phylogenetically diverse reductive dehalogenase-homologous genes in deep subseafloor sedimentary metagenomes.</title>
        <authorList>
            <person name="Kawai M."/>
            <person name="Futagami T."/>
            <person name="Toyoda A."/>
            <person name="Takaki Y."/>
            <person name="Nishi S."/>
            <person name="Hori S."/>
            <person name="Arai W."/>
            <person name="Tsubouchi T."/>
            <person name="Morono Y."/>
            <person name="Uchiyama I."/>
            <person name="Ito T."/>
            <person name="Fujiyama A."/>
            <person name="Inagaki F."/>
            <person name="Takami H."/>
        </authorList>
    </citation>
    <scope>NUCLEOTIDE SEQUENCE</scope>
    <source>
        <strain evidence="2">Expedition CK06-06</strain>
    </source>
</reference>
<dbReference type="AlphaFoldDB" id="X0ZI30"/>
<dbReference type="GO" id="GO:0030170">
    <property type="term" value="F:pyridoxal phosphate binding"/>
    <property type="evidence" value="ECO:0007669"/>
    <property type="project" value="InterPro"/>
</dbReference>
<dbReference type="PANTHER" id="PTHR43094:SF1">
    <property type="entry name" value="AMINOTRANSFERASE CLASS-III"/>
    <property type="match status" value="1"/>
</dbReference>